<keyword evidence="1 2" id="KW-0238">DNA-binding</keyword>
<dbReference type="SUPFAM" id="SSF48498">
    <property type="entry name" value="Tetracyclin repressor-like, C-terminal domain"/>
    <property type="match status" value="1"/>
</dbReference>
<dbReference type="InterPro" id="IPR009057">
    <property type="entry name" value="Homeodomain-like_sf"/>
</dbReference>
<reference evidence="5 6" key="1">
    <citation type="journal article" date="2019" name="Emerg. Microbes Infect.">
        <title>Comprehensive subspecies identification of 175 nontuberculous mycobacteria species based on 7547 genomic profiles.</title>
        <authorList>
            <person name="Matsumoto Y."/>
            <person name="Kinjo T."/>
            <person name="Motooka D."/>
            <person name="Nabeya D."/>
            <person name="Jung N."/>
            <person name="Uechi K."/>
            <person name="Horii T."/>
            <person name="Iida T."/>
            <person name="Fujita J."/>
            <person name="Nakamura S."/>
        </authorList>
    </citation>
    <scope>NUCLEOTIDE SEQUENCE [LARGE SCALE GENOMIC DNA]</scope>
    <source>
        <strain evidence="5 6">JCM 18565</strain>
    </source>
</reference>
<dbReference type="PRINTS" id="PR00455">
    <property type="entry name" value="HTHTETR"/>
</dbReference>
<feature type="compositionally biased region" description="Low complexity" evidence="3">
    <location>
        <begin position="1"/>
        <end position="17"/>
    </location>
</feature>
<dbReference type="Pfam" id="PF00440">
    <property type="entry name" value="TetR_N"/>
    <property type="match status" value="1"/>
</dbReference>
<dbReference type="EMBL" id="BLKX01000001">
    <property type="protein sequence ID" value="GFG82586.1"/>
    <property type="molecule type" value="Genomic_DNA"/>
</dbReference>
<dbReference type="PANTHER" id="PTHR30055">
    <property type="entry name" value="HTH-TYPE TRANSCRIPTIONAL REGULATOR RUTR"/>
    <property type="match status" value="1"/>
</dbReference>
<proteinExistence type="predicted"/>
<evidence type="ECO:0000256" key="3">
    <source>
        <dbReference type="SAM" id="MobiDB-lite"/>
    </source>
</evidence>
<dbReference type="PROSITE" id="PS50977">
    <property type="entry name" value="HTH_TETR_2"/>
    <property type="match status" value="1"/>
</dbReference>
<dbReference type="InterPro" id="IPR050109">
    <property type="entry name" value="HTH-type_TetR-like_transc_reg"/>
</dbReference>
<dbReference type="PANTHER" id="PTHR30055:SF226">
    <property type="entry name" value="HTH-TYPE TRANSCRIPTIONAL REGULATOR PKSA"/>
    <property type="match status" value="1"/>
</dbReference>
<dbReference type="Proteomes" id="UP000465240">
    <property type="component" value="Unassembled WGS sequence"/>
</dbReference>
<dbReference type="InterPro" id="IPR001647">
    <property type="entry name" value="HTH_TetR"/>
</dbReference>
<evidence type="ECO:0000259" key="4">
    <source>
        <dbReference type="PROSITE" id="PS50977"/>
    </source>
</evidence>
<dbReference type="InterPro" id="IPR036271">
    <property type="entry name" value="Tet_transcr_reg_TetR-rel_C_sf"/>
</dbReference>
<accession>A0ABQ1CDR5</accession>
<dbReference type="SUPFAM" id="SSF46689">
    <property type="entry name" value="Homeodomain-like"/>
    <property type="match status" value="1"/>
</dbReference>
<feature type="region of interest" description="Disordered" evidence="3">
    <location>
        <begin position="1"/>
        <end position="30"/>
    </location>
</feature>
<sequence>MTVSSSVSDSSADSSLSGTPLGRPVGADGEQTRRRIITAAMRCVAEVGYSQTTIREIARAADMTSGSLYHYFSNKSELLRATGQEIENIVLPRLRGAVASSDNVADQLDAVLDESKRLMRDFPHLAAFLRAVRSGGVTQSRLSAPQYPGSKALRDVVTEIVENAHSQGALSPATDTTAAIDAICALTRGLTEPAALDSPEVYDATLSVAKRMVRGTLFTRPKAGR</sequence>
<name>A0ABQ1CDR5_9MYCO</name>
<keyword evidence="6" id="KW-1185">Reference proteome</keyword>
<feature type="DNA-binding region" description="H-T-H motif" evidence="2">
    <location>
        <begin position="53"/>
        <end position="72"/>
    </location>
</feature>
<comment type="caution">
    <text evidence="5">The sequence shown here is derived from an EMBL/GenBank/DDBJ whole genome shotgun (WGS) entry which is preliminary data.</text>
</comment>
<evidence type="ECO:0000313" key="5">
    <source>
        <dbReference type="EMBL" id="GFG82586.1"/>
    </source>
</evidence>
<evidence type="ECO:0000256" key="2">
    <source>
        <dbReference type="PROSITE-ProRule" id="PRU00335"/>
    </source>
</evidence>
<feature type="domain" description="HTH tetR-type" evidence="4">
    <location>
        <begin position="30"/>
        <end position="90"/>
    </location>
</feature>
<evidence type="ECO:0000256" key="1">
    <source>
        <dbReference type="ARBA" id="ARBA00023125"/>
    </source>
</evidence>
<organism evidence="5 6">
    <name type="scientific">Mycobacterium paragordonae</name>
    <dbReference type="NCBI Taxonomy" id="1389713"/>
    <lineage>
        <taxon>Bacteria</taxon>
        <taxon>Bacillati</taxon>
        <taxon>Actinomycetota</taxon>
        <taxon>Actinomycetes</taxon>
        <taxon>Mycobacteriales</taxon>
        <taxon>Mycobacteriaceae</taxon>
        <taxon>Mycobacterium</taxon>
    </lineage>
</organism>
<evidence type="ECO:0000313" key="6">
    <source>
        <dbReference type="Proteomes" id="UP000465240"/>
    </source>
</evidence>
<dbReference type="Gene3D" id="1.10.357.10">
    <property type="entry name" value="Tetracycline Repressor, domain 2"/>
    <property type="match status" value="1"/>
</dbReference>
<protein>
    <recommendedName>
        <fullName evidence="4">HTH tetR-type domain-containing protein</fullName>
    </recommendedName>
</protein>
<gene>
    <name evidence="5" type="ORF">MPRG_58620</name>
</gene>